<dbReference type="GO" id="GO:0005198">
    <property type="term" value="F:structural molecule activity"/>
    <property type="evidence" value="ECO:0007669"/>
    <property type="project" value="TreeGrafter"/>
</dbReference>
<reference evidence="15" key="1">
    <citation type="submission" date="2021-03" db="EMBL/GenBank/DDBJ databases">
        <title>Draft genome sequence of rust myrtle Austropuccinia psidii MF-1, a brazilian biotype.</title>
        <authorList>
            <person name="Quecine M.C."/>
            <person name="Pachon D.M.R."/>
            <person name="Bonatelli M.L."/>
            <person name="Correr F.H."/>
            <person name="Franceschini L.M."/>
            <person name="Leite T.F."/>
            <person name="Margarido G.R.A."/>
            <person name="Almeida C.A."/>
            <person name="Ferrarezi J.A."/>
            <person name="Labate C.A."/>
        </authorList>
    </citation>
    <scope>NUCLEOTIDE SEQUENCE</scope>
    <source>
        <strain evidence="15">MF-1</strain>
    </source>
</reference>
<evidence type="ECO:0000256" key="12">
    <source>
        <dbReference type="ARBA" id="ARBA00025471"/>
    </source>
</evidence>
<dbReference type="Gene3D" id="2.130.10.10">
    <property type="entry name" value="YVTN repeat-like/Quinoprotein amine dehydrogenase"/>
    <property type="match status" value="1"/>
</dbReference>
<evidence type="ECO:0000256" key="6">
    <source>
        <dbReference type="ARBA" id="ARBA00022448"/>
    </source>
</evidence>
<feature type="compositionally biased region" description="Polar residues" evidence="14">
    <location>
        <begin position="1198"/>
        <end position="1207"/>
    </location>
</feature>
<dbReference type="GO" id="GO:0007029">
    <property type="term" value="P:endoplasmic reticulum organization"/>
    <property type="evidence" value="ECO:0007669"/>
    <property type="project" value="TreeGrafter"/>
</dbReference>
<sequence>MRYNPLPRTATFAWSPPVQNSSTPSNPSVTPTNDDRHHLKESCFKLPLLATGTASGVLDSSFSAESKLEIWSPFSTDAINPIGQVTVESRFNRLVWGQANQIRSHGLIAAGMENSQLSIWDPVELINKDSSNIGSEIGLVSEMKNHTGPIKGLDFNPIKNNLLASGANKGEVFIWDLNNPVKPFAPPSSRSLDDVTSVNWNHIVQSVLAASSNNGYTVVWDIREANGQKGREVAALSYSGSINQIPVYGQPQPPMMTGPQYGSQWIGPTSGRPGAVSSVVWHPENPTKLATCSEDDTSPIVLVWDLRNARAPERVLSGHEKGILSLSWCQQDSDLLISCGKDCRTICWNPSKGEIIAELPPSSNWSFQADWCPRNPDLIATASFDGRIAIHSLQSTNEQSNASQPQPITAPAIDGSDIFGDQGILALNSAKAAISCKQAPKWLKRPATASFAFAGKLVMASNLASANQPAQTAPTTESHLSKSLPTVTIKQVVTEPNLVERALKLENASQARNLQTLCEERTNSLPSNTSTLELQSWKLLSTLFKADSRDELVTLLGFSKDEIKSLVENQIESLKASKPSNVLSRTVSEAGPATIAVDNSHSDSGSIPREPLVTFADNPESLSALSEGGGEATVSSVDAAPSEASVSAISEGTKLAEAESEITEPSLFGDDNANAAGQTAASVDFYNSMGNNRPVALPDHVFSRIGAASSVGATVGSRTSSLASEITRTNTFQIYPQGESKADRLITRALVLGDFESAVSLCISTERFADAILLGVKGGPQLLQKAQKAYFENQTINLPYLRLYQSIVLDDLVDVVQNADLAEWQEIFVVLCTFAQKGEFPSLVEQLGQRLEYLSQVLTPNENSEQQQGDAVDECRKNAILCYLAAGKLEKVVAIWVEQMKEEEQAMLQNVDLNDHKSRFSIHAEVLQTFIEKVTVFQSAITYIDLDLAQPTDSPEIAVAGARSYKLSILYDYYCEYAELLASQGLANTALRFIAQTPLDYARSASSLSSETRERLSKSIGLTSIVANHLLPPEQKTPTSTTAVPPLEKTLPQALPGSTAYQSQYIHPIEQSGYTTSSYNPQQGITTSANTMGINYSSPYEPAYGQAPLTNNYAQVPNGSFLPPPPVPIGTSQLTSRAPSASQPPPPPPIAASRQGIRELGGWNDAPAINPSKKNLAGTVKPKAAISSPFPGVARSMSPAQPHSNQFGGYGTPPTAYSSGPSTVPPPPPRGGARTPGQVPPPPKAGVPQTQQYVNPNSYNPPSVSLPPQQSQLSSMGAYAPNTNLPVNQAFTATPPPGPYGPSVIQNQTAGFPPPGNQGNFTGVYPQTGYPAHPVMPHPMQQAAHRVATPPHMYAQQTRGSPLGAQASGPYALPSQAQGPPMNNSIRPGGFSNSSVDPGRNANMSPVPKVEAPKTKYPAGDRSHIPEVSKPIYISLQRLMNQMKQGLPPNQKKLVDDTERRLNVLFDGLNCETVPSSIIEELLEIVKAIEARNLQLALQLHVSLLTSGIKSDELTTYMPAIKMLITKLQ</sequence>
<evidence type="ECO:0000313" key="16">
    <source>
        <dbReference type="Proteomes" id="UP000765509"/>
    </source>
</evidence>
<keyword evidence="8" id="KW-0677">Repeat</keyword>
<evidence type="ECO:0000256" key="10">
    <source>
        <dbReference type="ARBA" id="ARBA00022892"/>
    </source>
</evidence>
<dbReference type="GO" id="GO:0015031">
    <property type="term" value="P:protein transport"/>
    <property type="evidence" value="ECO:0007669"/>
    <property type="project" value="UniProtKB-KW"/>
</dbReference>
<dbReference type="InterPro" id="IPR036322">
    <property type="entry name" value="WD40_repeat_dom_sf"/>
</dbReference>
<dbReference type="GO" id="GO:0090110">
    <property type="term" value="P:COPII-coated vesicle cargo loading"/>
    <property type="evidence" value="ECO:0007669"/>
    <property type="project" value="TreeGrafter"/>
</dbReference>
<evidence type="ECO:0000256" key="4">
    <source>
        <dbReference type="ARBA" id="ARBA00013507"/>
    </source>
</evidence>
<evidence type="ECO:0000256" key="14">
    <source>
        <dbReference type="SAM" id="MobiDB-lite"/>
    </source>
</evidence>
<organism evidence="15 16">
    <name type="scientific">Austropuccinia psidii MF-1</name>
    <dbReference type="NCBI Taxonomy" id="1389203"/>
    <lineage>
        <taxon>Eukaryota</taxon>
        <taxon>Fungi</taxon>
        <taxon>Dikarya</taxon>
        <taxon>Basidiomycota</taxon>
        <taxon>Pucciniomycotina</taxon>
        <taxon>Pucciniomycetes</taxon>
        <taxon>Pucciniales</taxon>
        <taxon>Sphaerophragmiaceae</taxon>
        <taxon>Austropuccinia</taxon>
    </lineage>
</organism>
<feature type="compositionally biased region" description="Low complexity" evidence="14">
    <location>
        <begin position="15"/>
        <end position="32"/>
    </location>
</feature>
<dbReference type="Proteomes" id="UP000765509">
    <property type="component" value="Unassembled WGS sequence"/>
</dbReference>
<evidence type="ECO:0000256" key="7">
    <source>
        <dbReference type="ARBA" id="ARBA00022574"/>
    </source>
</evidence>
<feature type="region of interest" description="Disordered" evidence="14">
    <location>
        <begin position="1"/>
        <end position="36"/>
    </location>
</feature>
<dbReference type="InterPro" id="IPR015943">
    <property type="entry name" value="WD40/YVTN_repeat-like_dom_sf"/>
</dbReference>
<dbReference type="Gene3D" id="1.20.940.10">
    <property type="entry name" value="Functional domain of the splicing factor Prp18"/>
    <property type="match status" value="1"/>
</dbReference>
<feature type="region of interest" description="Disordered" evidence="14">
    <location>
        <begin position="1117"/>
        <end position="1280"/>
    </location>
</feature>
<keyword evidence="11" id="KW-0653">Protein transport</keyword>
<evidence type="ECO:0000256" key="1">
    <source>
        <dbReference type="ARBA" id="ARBA00004240"/>
    </source>
</evidence>
<evidence type="ECO:0000256" key="3">
    <source>
        <dbReference type="ARBA" id="ARBA00009358"/>
    </source>
</evidence>
<protein>
    <recommendedName>
        <fullName evidence="5">Protein transport protein SEC31</fullName>
    </recommendedName>
    <alternativeName>
        <fullName evidence="4">Protein transport protein sec31</fullName>
    </alternativeName>
</protein>
<dbReference type="InterPro" id="IPR001680">
    <property type="entry name" value="WD40_rpt"/>
</dbReference>
<dbReference type="SUPFAM" id="SSF50978">
    <property type="entry name" value="WD40 repeat-like"/>
    <property type="match status" value="1"/>
</dbReference>
<keyword evidence="7 13" id="KW-0853">WD repeat</keyword>
<dbReference type="PROSITE" id="PS50294">
    <property type="entry name" value="WD_REPEATS_REGION"/>
    <property type="match status" value="1"/>
</dbReference>
<evidence type="ECO:0000256" key="2">
    <source>
        <dbReference type="ARBA" id="ARBA00004299"/>
    </source>
</evidence>
<gene>
    <name evidence="15" type="ORF">O181_042855</name>
</gene>
<dbReference type="GO" id="GO:0070971">
    <property type="term" value="C:endoplasmic reticulum exit site"/>
    <property type="evidence" value="ECO:0007669"/>
    <property type="project" value="TreeGrafter"/>
</dbReference>
<keyword evidence="6" id="KW-0813">Transport</keyword>
<name>A0A9Q3HIK9_9BASI</name>
<dbReference type="PANTHER" id="PTHR13923">
    <property type="entry name" value="SEC31-RELATED PROTEIN"/>
    <property type="match status" value="1"/>
</dbReference>
<evidence type="ECO:0000256" key="5">
    <source>
        <dbReference type="ARBA" id="ARBA00021236"/>
    </source>
</evidence>
<dbReference type="InterPro" id="IPR040251">
    <property type="entry name" value="SEC31-like"/>
</dbReference>
<feature type="region of interest" description="Disordered" evidence="14">
    <location>
        <begin position="1390"/>
        <end position="1423"/>
    </location>
</feature>
<dbReference type="EMBL" id="AVOT02017194">
    <property type="protein sequence ID" value="MBW0503140.1"/>
    <property type="molecule type" value="Genomic_DNA"/>
</dbReference>
<proteinExistence type="inferred from homology"/>
<accession>A0A9Q3HIK9</accession>
<feature type="repeat" description="WD" evidence="13">
    <location>
        <begin position="143"/>
        <end position="179"/>
    </location>
</feature>
<feature type="compositionally biased region" description="Low complexity" evidence="14">
    <location>
        <begin position="1261"/>
        <end position="1275"/>
    </location>
</feature>
<evidence type="ECO:0000256" key="13">
    <source>
        <dbReference type="PROSITE-ProRule" id="PRU00221"/>
    </source>
</evidence>
<comment type="similarity">
    <text evidence="3">Belongs to the WD repeat SEC31 family.</text>
</comment>
<evidence type="ECO:0000256" key="11">
    <source>
        <dbReference type="ARBA" id="ARBA00022927"/>
    </source>
</evidence>
<dbReference type="GO" id="GO:0030127">
    <property type="term" value="C:COPII vesicle coat"/>
    <property type="evidence" value="ECO:0007669"/>
    <property type="project" value="TreeGrafter"/>
</dbReference>
<dbReference type="OrthoDB" id="542917at2759"/>
<dbReference type="Pfam" id="PF00400">
    <property type="entry name" value="WD40"/>
    <property type="match status" value="2"/>
</dbReference>
<evidence type="ECO:0000313" key="15">
    <source>
        <dbReference type="EMBL" id="MBW0503140.1"/>
    </source>
</evidence>
<feature type="compositionally biased region" description="Polar residues" evidence="14">
    <location>
        <begin position="1248"/>
        <end position="1260"/>
    </location>
</feature>
<evidence type="ECO:0000256" key="8">
    <source>
        <dbReference type="ARBA" id="ARBA00022737"/>
    </source>
</evidence>
<feature type="compositionally biased region" description="Basic and acidic residues" evidence="14">
    <location>
        <begin position="1411"/>
        <end position="1423"/>
    </location>
</feature>
<keyword evidence="10" id="KW-0931">ER-Golgi transport</keyword>
<keyword evidence="9" id="KW-0256">Endoplasmic reticulum</keyword>
<dbReference type="Gene3D" id="1.25.40.1030">
    <property type="match status" value="1"/>
</dbReference>
<comment type="function">
    <text evidence="12">Component of the coat protein complex II (COPII) which promotes the formation of transport vesicles from the endoplasmic reticulum (ER). The coat has two main functions, the physical deformation of the endoplasmic reticulum membrane into vesicles and the selection of cargo molecules.</text>
</comment>
<evidence type="ECO:0000256" key="9">
    <source>
        <dbReference type="ARBA" id="ARBA00022824"/>
    </source>
</evidence>
<keyword evidence="16" id="KW-1185">Reference proteome</keyword>
<dbReference type="PROSITE" id="PS50082">
    <property type="entry name" value="WD_REPEATS_2"/>
    <property type="match status" value="1"/>
</dbReference>
<dbReference type="SMART" id="SM00320">
    <property type="entry name" value="WD40"/>
    <property type="match status" value="5"/>
</dbReference>
<dbReference type="PANTHER" id="PTHR13923:SF11">
    <property type="entry name" value="SECRETORY 31, ISOFORM D"/>
    <property type="match status" value="1"/>
</dbReference>
<comment type="caution">
    <text evidence="15">The sequence shown here is derived from an EMBL/GenBank/DDBJ whole genome shotgun (WGS) entry which is preliminary data.</text>
</comment>
<comment type="subcellular location">
    <subcellularLocation>
        <location evidence="2">Cytoplasmic vesicle</location>
        <location evidence="2">COPII-coated vesicle membrane</location>
        <topology evidence="2">Peripheral membrane protein</topology>
        <orientation evidence="2">Cytoplasmic side</orientation>
    </subcellularLocation>
    <subcellularLocation>
        <location evidence="1">Endoplasmic reticulum</location>
    </subcellularLocation>
</comment>